<dbReference type="EMBL" id="CAJNOK010002438">
    <property type="protein sequence ID" value="CAF0859949.1"/>
    <property type="molecule type" value="Genomic_DNA"/>
</dbReference>
<name>A0A8S2HI82_9BILA</name>
<comment type="caution">
    <text evidence="2">The sequence shown here is derived from an EMBL/GenBank/DDBJ whole genome shotgun (WGS) entry which is preliminary data.</text>
</comment>
<evidence type="ECO:0000313" key="2">
    <source>
        <dbReference type="EMBL" id="CAF3644852.1"/>
    </source>
</evidence>
<proteinExistence type="predicted"/>
<dbReference type="EMBL" id="CAJOBA010002438">
    <property type="protein sequence ID" value="CAF3644852.1"/>
    <property type="molecule type" value="Genomic_DNA"/>
</dbReference>
<dbReference type="AlphaFoldDB" id="A0A8S2HI82"/>
<evidence type="ECO:0000313" key="3">
    <source>
        <dbReference type="Proteomes" id="UP000682733"/>
    </source>
</evidence>
<organism evidence="2 3">
    <name type="scientific">Didymodactylos carnosus</name>
    <dbReference type="NCBI Taxonomy" id="1234261"/>
    <lineage>
        <taxon>Eukaryota</taxon>
        <taxon>Metazoa</taxon>
        <taxon>Spiralia</taxon>
        <taxon>Gnathifera</taxon>
        <taxon>Rotifera</taxon>
        <taxon>Eurotatoria</taxon>
        <taxon>Bdelloidea</taxon>
        <taxon>Philodinida</taxon>
        <taxon>Philodinidae</taxon>
        <taxon>Didymodactylos</taxon>
    </lineage>
</organism>
<protein>
    <submittedName>
        <fullName evidence="2">Uncharacterized protein</fullName>
    </submittedName>
</protein>
<dbReference type="Proteomes" id="UP000677228">
    <property type="component" value="Unassembled WGS sequence"/>
</dbReference>
<reference evidence="2" key="1">
    <citation type="submission" date="2021-02" db="EMBL/GenBank/DDBJ databases">
        <authorList>
            <person name="Nowell W R."/>
        </authorList>
    </citation>
    <scope>NUCLEOTIDE SEQUENCE</scope>
</reference>
<evidence type="ECO:0000313" key="1">
    <source>
        <dbReference type="EMBL" id="CAF0859949.1"/>
    </source>
</evidence>
<gene>
    <name evidence="1" type="ORF">OVA965_LOCUS7582</name>
    <name evidence="2" type="ORF">TMI583_LOCUS7577</name>
</gene>
<accession>A0A8S2HI82</accession>
<sequence length="314" mass="37545">MEPLLKKQRITNIKCQHILSSDDDSCQSNHCENDSSLLCSHCNLQLCFTHLSKHNQLVQHEFKILIDEANEINLIINELELVDNRQELYAQLDQWFERQKKLYEEKQIKINDAYIEMCEQFEQRKKQFSKQILDYVTVKREEIKSKEEYHTILMDELKKDIKKSKIKFDKQFEQLKVTSLTAKVTLTIRDLTQIDQITIKKPEIEMNYAQQFHVNDLERILNTPVPDKQFQTENLTTKFHLMGASEEYLLIATEKNDKLIMFNQEQKINEVEWNYVQDGYIKGLEWCDYLNLFLIISHHSLFTFDCLTHELTEQ</sequence>
<dbReference type="Proteomes" id="UP000682733">
    <property type="component" value="Unassembled WGS sequence"/>
</dbReference>